<evidence type="ECO:0000259" key="1">
    <source>
        <dbReference type="Pfam" id="PF01370"/>
    </source>
</evidence>
<dbReference type="InterPro" id="IPR036291">
    <property type="entry name" value="NAD(P)-bd_dom_sf"/>
</dbReference>
<reference evidence="3" key="1">
    <citation type="submission" date="2016-10" db="EMBL/GenBank/DDBJ databases">
        <authorList>
            <person name="Varghese N."/>
            <person name="Submissions S."/>
        </authorList>
    </citation>
    <scope>NUCLEOTIDE SEQUENCE [LARGE SCALE GENOMIC DNA]</scope>
    <source>
        <strain evidence="3">CGMCC 4.3568</strain>
    </source>
</reference>
<dbReference type="SUPFAM" id="SSF51735">
    <property type="entry name" value="NAD(P)-binding Rossmann-fold domains"/>
    <property type="match status" value="1"/>
</dbReference>
<organism evidence="2 3">
    <name type="scientific">Amycolatopsis marina</name>
    <dbReference type="NCBI Taxonomy" id="490629"/>
    <lineage>
        <taxon>Bacteria</taxon>
        <taxon>Bacillati</taxon>
        <taxon>Actinomycetota</taxon>
        <taxon>Actinomycetes</taxon>
        <taxon>Pseudonocardiales</taxon>
        <taxon>Pseudonocardiaceae</taxon>
        <taxon>Amycolatopsis</taxon>
    </lineage>
</organism>
<keyword evidence="3" id="KW-1185">Reference proteome</keyword>
<proteinExistence type="predicted"/>
<evidence type="ECO:0000313" key="2">
    <source>
        <dbReference type="EMBL" id="SFB53010.1"/>
    </source>
</evidence>
<dbReference type="STRING" id="490629.SAMN05216266_116126"/>
<gene>
    <name evidence="2" type="ORF">SAMN05216266_116126</name>
</gene>
<evidence type="ECO:0000313" key="3">
    <source>
        <dbReference type="Proteomes" id="UP000243799"/>
    </source>
</evidence>
<protein>
    <submittedName>
        <fullName evidence="2">Nucleoside-diphosphate-sugar epimerase</fullName>
    </submittedName>
</protein>
<sequence length="294" mass="31911">MRVLVTGGSGRLGHTVLSELADQGHEMISVDTAPATRSKRFPAFSADLSDAGECYSTLARYRPDAVVHLAAIPAPFVRSEITTFSVNSQMAFNICQSAFDLGIGTVLAASSPTVMGYGNPSWVPSYLPLDEEHSTAAWNAYTLSKVATENMIKGFASRGASRFYAFRPCFVVAPEEWHGAPTQGGGTVHERLTKPELAASSLFNYVDARDAADFVRLLLENVDEVPSGETFFVCAGDALAEEPLSLLLPRYTTVPTELARTLTGTAPAFSTRKAERLLGWRPRHNWRTEMGKTT</sequence>
<dbReference type="AlphaFoldDB" id="A0A1I1BWZ8"/>
<dbReference type="PANTHER" id="PTHR43103">
    <property type="entry name" value="NUCLEOSIDE-DIPHOSPHATE-SUGAR EPIMERASE"/>
    <property type="match status" value="1"/>
</dbReference>
<dbReference type="Proteomes" id="UP000243799">
    <property type="component" value="Unassembled WGS sequence"/>
</dbReference>
<dbReference type="Gene3D" id="3.40.50.720">
    <property type="entry name" value="NAD(P)-binding Rossmann-like Domain"/>
    <property type="match status" value="1"/>
</dbReference>
<dbReference type="InterPro" id="IPR001509">
    <property type="entry name" value="Epimerase_deHydtase"/>
</dbReference>
<dbReference type="EMBL" id="FOKG01000016">
    <property type="protein sequence ID" value="SFB53010.1"/>
    <property type="molecule type" value="Genomic_DNA"/>
</dbReference>
<dbReference type="Pfam" id="PF01370">
    <property type="entry name" value="Epimerase"/>
    <property type="match status" value="1"/>
</dbReference>
<accession>A0A1I1BWZ8</accession>
<dbReference type="PANTHER" id="PTHR43103:SF6">
    <property type="entry name" value="PUTATIVE-RELATED"/>
    <property type="match status" value="1"/>
</dbReference>
<name>A0A1I1BWZ8_9PSEU</name>
<dbReference type="OrthoDB" id="5723970at2"/>
<feature type="domain" description="NAD-dependent epimerase/dehydratase" evidence="1">
    <location>
        <begin position="3"/>
        <end position="233"/>
    </location>
</feature>